<proteinExistence type="predicted"/>
<dbReference type="OrthoDB" id="3292498at2"/>
<dbReference type="STRING" id="1260918.AWC06_15780"/>
<sequence length="160" mass="17514">MAEQSHGITISHPPDAVLRAVNPMMKLLLRTPLAGGARQQLMVVSFTGRKSGRQYSIPLSAHLLDDVLYALTAAPWKHNFRDGATAQVMHNGKTATMRGELVADRALVADIYSRCAESYGAKQAQRMMGLKFADQQVPSRDQFAQAVDQLHLAAVRFTPA</sequence>
<evidence type="ECO:0000313" key="1">
    <source>
        <dbReference type="EMBL" id="ORV59593.1"/>
    </source>
</evidence>
<evidence type="ECO:0000313" key="2">
    <source>
        <dbReference type="Proteomes" id="UP000194000"/>
    </source>
</evidence>
<accession>A0A1X1URX9</accession>
<dbReference type="EMBL" id="LQOW01000024">
    <property type="protein sequence ID" value="ORV59593.1"/>
    <property type="molecule type" value="Genomic_DNA"/>
</dbReference>
<organism evidence="1 2">
    <name type="scientific">Mycobacterium fragae</name>
    <dbReference type="NCBI Taxonomy" id="1260918"/>
    <lineage>
        <taxon>Bacteria</taxon>
        <taxon>Bacillati</taxon>
        <taxon>Actinomycetota</taxon>
        <taxon>Actinomycetes</taxon>
        <taxon>Mycobacteriales</taxon>
        <taxon>Mycobacteriaceae</taxon>
        <taxon>Mycobacterium</taxon>
    </lineage>
</organism>
<dbReference type="Gene3D" id="2.30.110.10">
    <property type="entry name" value="Electron Transport, Fmn-binding Protein, Chain A"/>
    <property type="match status" value="1"/>
</dbReference>
<reference evidence="1 2" key="1">
    <citation type="submission" date="2016-01" db="EMBL/GenBank/DDBJ databases">
        <title>The new phylogeny of the genus Mycobacterium.</title>
        <authorList>
            <person name="Tarcisio F."/>
            <person name="Conor M."/>
            <person name="Antonella G."/>
            <person name="Elisabetta G."/>
            <person name="Giulia F.S."/>
            <person name="Sara T."/>
            <person name="Anna F."/>
            <person name="Clotilde B."/>
            <person name="Roberto B."/>
            <person name="Veronica D.S."/>
            <person name="Fabio R."/>
            <person name="Monica P."/>
            <person name="Olivier J."/>
            <person name="Enrico T."/>
            <person name="Nicola S."/>
        </authorList>
    </citation>
    <scope>NUCLEOTIDE SEQUENCE [LARGE SCALE GENOMIC DNA]</scope>
    <source>
        <strain evidence="1 2">DSM 45731</strain>
    </source>
</reference>
<gene>
    <name evidence="1" type="ORF">AWC06_15780</name>
</gene>
<dbReference type="PIRSF" id="PIRSF021513">
    <property type="entry name" value="GrhN_RubW_prd"/>
    <property type="match status" value="1"/>
</dbReference>
<dbReference type="RefSeq" id="WP_085197455.1">
    <property type="nucleotide sequence ID" value="NZ_JACKVI010000014.1"/>
</dbReference>
<keyword evidence="2" id="KW-1185">Reference proteome</keyword>
<comment type="caution">
    <text evidence="1">The sequence shown here is derived from an EMBL/GenBank/DDBJ whole genome shotgun (WGS) entry which is preliminary data.</text>
</comment>
<dbReference type="Proteomes" id="UP000194000">
    <property type="component" value="Unassembled WGS sequence"/>
</dbReference>
<name>A0A1X1URX9_9MYCO</name>
<evidence type="ECO:0008006" key="3">
    <source>
        <dbReference type="Google" id="ProtNLM"/>
    </source>
</evidence>
<dbReference type="AlphaFoldDB" id="A0A1X1URX9"/>
<dbReference type="InterPro" id="IPR012349">
    <property type="entry name" value="Split_barrel_FMN-bd"/>
</dbReference>
<dbReference type="InterPro" id="IPR016791">
    <property type="entry name" value="Polyketide_synth_GrhN/RubW_prd"/>
</dbReference>
<protein>
    <recommendedName>
        <fullName evidence="3">DUF385 domain-containing protein</fullName>
    </recommendedName>
</protein>